<evidence type="ECO:0000313" key="2">
    <source>
        <dbReference type="Proteomes" id="UP000001194"/>
    </source>
</evidence>
<accession>B0E1X3</accession>
<dbReference type="EMBL" id="DS547171">
    <property type="protein sequence ID" value="EDQ99174.1"/>
    <property type="molecule type" value="Genomic_DNA"/>
</dbReference>
<dbReference type="Proteomes" id="UP000001194">
    <property type="component" value="Unassembled WGS sequence"/>
</dbReference>
<keyword evidence="2" id="KW-1185">Reference proteome</keyword>
<sequence>MSSKGESKRIIRIQRLYSASEACSLGPLMQLVVRCLTLVCPFRRFRCLRLAPSKQIGYAPPDGLEQRRDISRTSLLMRLTISYSPPRSSYTSSARRFLNFT</sequence>
<proteinExistence type="predicted"/>
<reference evidence="1 2" key="1">
    <citation type="journal article" date="2008" name="Nature">
        <title>The genome of Laccaria bicolor provides insights into mycorrhizal symbiosis.</title>
        <authorList>
            <person name="Martin F."/>
            <person name="Aerts A."/>
            <person name="Ahren D."/>
            <person name="Brun A."/>
            <person name="Danchin E.G.J."/>
            <person name="Duchaussoy F."/>
            <person name="Gibon J."/>
            <person name="Kohler A."/>
            <person name="Lindquist E."/>
            <person name="Pereda V."/>
            <person name="Salamov A."/>
            <person name="Shapiro H.J."/>
            <person name="Wuyts J."/>
            <person name="Blaudez D."/>
            <person name="Buee M."/>
            <person name="Brokstein P."/>
            <person name="Canbaeck B."/>
            <person name="Cohen D."/>
            <person name="Courty P.E."/>
            <person name="Coutinho P.M."/>
            <person name="Delaruelle C."/>
            <person name="Detter J.C."/>
            <person name="Deveau A."/>
            <person name="DiFazio S."/>
            <person name="Duplessis S."/>
            <person name="Fraissinet-Tachet L."/>
            <person name="Lucic E."/>
            <person name="Frey-Klett P."/>
            <person name="Fourrey C."/>
            <person name="Feussner I."/>
            <person name="Gay G."/>
            <person name="Grimwood J."/>
            <person name="Hoegger P.J."/>
            <person name="Jain P."/>
            <person name="Kilaru S."/>
            <person name="Labbe J."/>
            <person name="Lin Y.C."/>
            <person name="Legue V."/>
            <person name="Le Tacon F."/>
            <person name="Marmeisse R."/>
            <person name="Melayah D."/>
            <person name="Montanini B."/>
            <person name="Muratet M."/>
            <person name="Nehls U."/>
            <person name="Niculita-Hirzel H."/>
            <person name="Oudot-Le Secq M.P."/>
            <person name="Peter M."/>
            <person name="Quesneville H."/>
            <person name="Rajashekar B."/>
            <person name="Reich M."/>
            <person name="Rouhier N."/>
            <person name="Schmutz J."/>
            <person name="Yin T."/>
            <person name="Chalot M."/>
            <person name="Henrissat B."/>
            <person name="Kuees U."/>
            <person name="Lucas S."/>
            <person name="Van de Peer Y."/>
            <person name="Podila G.K."/>
            <person name="Polle A."/>
            <person name="Pukkila P.J."/>
            <person name="Richardson P.M."/>
            <person name="Rouze P."/>
            <person name="Sanders I.R."/>
            <person name="Stajich J.E."/>
            <person name="Tunlid A."/>
            <person name="Tuskan G."/>
            <person name="Grigoriev I.V."/>
        </authorList>
    </citation>
    <scope>NUCLEOTIDE SEQUENCE [LARGE SCALE GENOMIC DNA]</scope>
    <source>
        <strain evidence="2">S238N-H82 / ATCC MYA-4686</strain>
    </source>
</reference>
<dbReference type="KEGG" id="lbc:LACBIDRAFT_317538"/>
<dbReference type="AlphaFoldDB" id="B0E1X3"/>
<name>B0E1X3_LACBS</name>
<protein>
    <submittedName>
        <fullName evidence="1">Predicted protein</fullName>
    </submittedName>
</protein>
<gene>
    <name evidence="1" type="ORF">LACBIDRAFT_317538</name>
</gene>
<dbReference type="GeneID" id="6085843"/>
<evidence type="ECO:0000313" key="1">
    <source>
        <dbReference type="EMBL" id="EDQ99174.1"/>
    </source>
</evidence>
<dbReference type="InParanoid" id="B0E1X3"/>
<dbReference type="RefSeq" id="XP_001890191.1">
    <property type="nucleotide sequence ID" value="XM_001890156.1"/>
</dbReference>
<organism evidence="2">
    <name type="scientific">Laccaria bicolor (strain S238N-H82 / ATCC MYA-4686)</name>
    <name type="common">Bicoloured deceiver</name>
    <name type="synonym">Laccaria laccata var. bicolor</name>
    <dbReference type="NCBI Taxonomy" id="486041"/>
    <lineage>
        <taxon>Eukaryota</taxon>
        <taxon>Fungi</taxon>
        <taxon>Dikarya</taxon>
        <taxon>Basidiomycota</taxon>
        <taxon>Agaricomycotina</taxon>
        <taxon>Agaricomycetes</taxon>
        <taxon>Agaricomycetidae</taxon>
        <taxon>Agaricales</taxon>
        <taxon>Agaricineae</taxon>
        <taxon>Hydnangiaceae</taxon>
        <taxon>Laccaria</taxon>
    </lineage>
</organism>
<dbReference type="HOGENOM" id="CLU_2292206_0_0_1"/>